<keyword evidence="14" id="KW-1185">Reference proteome</keyword>
<organism evidence="13 14">
    <name type="scientific">Dacryopinax primogenitus (strain DJM 731)</name>
    <name type="common">Brown rot fungus</name>
    <dbReference type="NCBI Taxonomy" id="1858805"/>
    <lineage>
        <taxon>Eukaryota</taxon>
        <taxon>Fungi</taxon>
        <taxon>Dikarya</taxon>
        <taxon>Basidiomycota</taxon>
        <taxon>Agaricomycotina</taxon>
        <taxon>Dacrymycetes</taxon>
        <taxon>Dacrymycetales</taxon>
        <taxon>Dacrymycetaceae</taxon>
        <taxon>Dacryopinax</taxon>
    </lineage>
</organism>
<dbReference type="Gene3D" id="3.60.40.10">
    <property type="entry name" value="PPM-type phosphatase domain"/>
    <property type="match status" value="1"/>
</dbReference>
<feature type="region of interest" description="Disordered" evidence="11">
    <location>
        <begin position="412"/>
        <end position="492"/>
    </location>
</feature>
<dbReference type="EMBL" id="JH795860">
    <property type="protein sequence ID" value="EJU03102.1"/>
    <property type="molecule type" value="Genomic_DNA"/>
</dbReference>
<proteinExistence type="inferred from homology"/>
<dbReference type="GO" id="GO:0046872">
    <property type="term" value="F:metal ion binding"/>
    <property type="evidence" value="ECO:0007669"/>
    <property type="project" value="UniProtKB-KW"/>
</dbReference>
<sequence>MGQTLSSPATEKTTDEGRDERFAYGVTEMQGWRITMEDAHTTVLNVDDVEGEEEKHPSERVSFFAVFDGHGGATVAKFAGKTVHTRLAEQEEYQNKDYRGALKYTFLRTDEALRADPMFRNDPSGCTAIACLVTPENKIWAANAGDSRAVLCDSGRVKPLSYDHKPNGTVEYARIMAAGGWVEYGRVNGNLALSRALGDFEYKKNLSLAPERQIVTSDPDIMSHEISEEDEFIVLACDGIWDCMSSQSVCDYVRRHVAHRMPLGKICESLVDYCIAPDADLEKSGIGCDNMTVIIIAILHGRTLEEWYDWIVDRVERGFAYPTPSEFKPLYGPRRGYSWDFTRSNTGRLAFDLRIPSSYVDDSSDEEMEESEIGHGMFRSAAKGKGEEVLGKGKGREVRDLDIEVAELEETYEWESDDSGEDATLPPGFTSTRLTSLGRPLVAGPPELKNLGAAHFKPEKQLVHTPEGDAPSPAVLVEGLMDTSEDPTKIEI</sequence>
<feature type="region of interest" description="Disordered" evidence="11">
    <location>
        <begin position="1"/>
        <end position="21"/>
    </location>
</feature>
<feature type="compositionally biased region" description="Acidic residues" evidence="11">
    <location>
        <begin position="412"/>
        <end position="421"/>
    </location>
</feature>
<comment type="cofactor">
    <cofactor evidence="2">
        <name>Mg(2+)</name>
        <dbReference type="ChEBI" id="CHEBI:18420"/>
    </cofactor>
</comment>
<feature type="compositionally biased region" description="Polar residues" evidence="11">
    <location>
        <begin position="1"/>
        <end position="11"/>
    </location>
</feature>
<evidence type="ECO:0000256" key="8">
    <source>
        <dbReference type="ARBA" id="ARBA00023211"/>
    </source>
</evidence>
<evidence type="ECO:0000256" key="9">
    <source>
        <dbReference type="ARBA" id="ARBA00048832"/>
    </source>
</evidence>
<reference evidence="13 14" key="1">
    <citation type="journal article" date="2012" name="Science">
        <title>The Paleozoic origin of enzymatic lignin decomposition reconstructed from 31 fungal genomes.</title>
        <authorList>
            <person name="Floudas D."/>
            <person name="Binder M."/>
            <person name="Riley R."/>
            <person name="Barry K."/>
            <person name="Blanchette R.A."/>
            <person name="Henrissat B."/>
            <person name="Martinez A.T."/>
            <person name="Otillar R."/>
            <person name="Spatafora J.W."/>
            <person name="Yadav J.S."/>
            <person name="Aerts A."/>
            <person name="Benoit I."/>
            <person name="Boyd A."/>
            <person name="Carlson A."/>
            <person name="Copeland A."/>
            <person name="Coutinho P.M."/>
            <person name="de Vries R.P."/>
            <person name="Ferreira P."/>
            <person name="Findley K."/>
            <person name="Foster B."/>
            <person name="Gaskell J."/>
            <person name="Glotzer D."/>
            <person name="Gorecki P."/>
            <person name="Heitman J."/>
            <person name="Hesse C."/>
            <person name="Hori C."/>
            <person name="Igarashi K."/>
            <person name="Jurgens J.A."/>
            <person name="Kallen N."/>
            <person name="Kersten P."/>
            <person name="Kohler A."/>
            <person name="Kuees U."/>
            <person name="Kumar T.K.A."/>
            <person name="Kuo A."/>
            <person name="LaButti K."/>
            <person name="Larrondo L.F."/>
            <person name="Lindquist E."/>
            <person name="Ling A."/>
            <person name="Lombard V."/>
            <person name="Lucas S."/>
            <person name="Lundell T."/>
            <person name="Martin R."/>
            <person name="McLaughlin D.J."/>
            <person name="Morgenstern I."/>
            <person name="Morin E."/>
            <person name="Murat C."/>
            <person name="Nagy L.G."/>
            <person name="Nolan M."/>
            <person name="Ohm R.A."/>
            <person name="Patyshakuliyeva A."/>
            <person name="Rokas A."/>
            <person name="Ruiz-Duenas F.J."/>
            <person name="Sabat G."/>
            <person name="Salamov A."/>
            <person name="Samejima M."/>
            <person name="Schmutz J."/>
            <person name="Slot J.C."/>
            <person name="St John F."/>
            <person name="Stenlid J."/>
            <person name="Sun H."/>
            <person name="Sun S."/>
            <person name="Syed K."/>
            <person name="Tsang A."/>
            <person name="Wiebenga A."/>
            <person name="Young D."/>
            <person name="Pisabarro A."/>
            <person name="Eastwood D.C."/>
            <person name="Martin F."/>
            <person name="Cullen D."/>
            <person name="Grigoriev I.V."/>
            <person name="Hibbett D.S."/>
        </authorList>
    </citation>
    <scope>NUCLEOTIDE SEQUENCE [LARGE SCALE GENOMIC DNA]</scope>
    <source>
        <strain evidence="13 14">DJM-731 SS1</strain>
    </source>
</reference>
<evidence type="ECO:0000256" key="10">
    <source>
        <dbReference type="RuleBase" id="RU003465"/>
    </source>
</evidence>
<evidence type="ECO:0000256" key="5">
    <source>
        <dbReference type="ARBA" id="ARBA00022723"/>
    </source>
</evidence>
<evidence type="ECO:0000256" key="7">
    <source>
        <dbReference type="ARBA" id="ARBA00022912"/>
    </source>
</evidence>
<dbReference type="FunFam" id="3.60.40.10:FF:000016">
    <property type="entry name" value="Protein phosphatase 2C"/>
    <property type="match status" value="1"/>
</dbReference>
<name>M5GAU6_DACPD</name>
<keyword evidence="8" id="KW-0464">Manganese</keyword>
<dbReference type="InterPro" id="IPR000222">
    <property type="entry name" value="PP2C_BS"/>
</dbReference>
<dbReference type="PROSITE" id="PS01032">
    <property type="entry name" value="PPM_1"/>
    <property type="match status" value="1"/>
</dbReference>
<evidence type="ECO:0000256" key="11">
    <source>
        <dbReference type="SAM" id="MobiDB-lite"/>
    </source>
</evidence>
<dbReference type="InterPro" id="IPR036457">
    <property type="entry name" value="PPM-type-like_dom_sf"/>
</dbReference>
<dbReference type="SUPFAM" id="SSF81606">
    <property type="entry name" value="PP2C-like"/>
    <property type="match status" value="1"/>
</dbReference>
<dbReference type="STRING" id="1858805.M5GAU6"/>
<feature type="domain" description="PPM-type phosphatase" evidence="12">
    <location>
        <begin position="23"/>
        <end position="298"/>
    </location>
</feature>
<dbReference type="PANTHER" id="PTHR13832">
    <property type="entry name" value="PROTEIN PHOSPHATASE 2C"/>
    <property type="match status" value="1"/>
</dbReference>
<evidence type="ECO:0000313" key="14">
    <source>
        <dbReference type="Proteomes" id="UP000030653"/>
    </source>
</evidence>
<comment type="cofactor">
    <cofactor evidence="1">
        <name>Mn(2+)</name>
        <dbReference type="ChEBI" id="CHEBI:29035"/>
    </cofactor>
</comment>
<accession>M5GAU6</accession>
<evidence type="ECO:0000256" key="6">
    <source>
        <dbReference type="ARBA" id="ARBA00022801"/>
    </source>
</evidence>
<keyword evidence="6 10" id="KW-0378">Hydrolase</keyword>
<dbReference type="Pfam" id="PF00481">
    <property type="entry name" value="PP2C"/>
    <property type="match status" value="1"/>
</dbReference>
<dbReference type="InterPro" id="IPR001932">
    <property type="entry name" value="PPM-type_phosphatase-like_dom"/>
</dbReference>
<dbReference type="GO" id="GO:0004722">
    <property type="term" value="F:protein serine/threonine phosphatase activity"/>
    <property type="evidence" value="ECO:0007669"/>
    <property type="project" value="UniProtKB-EC"/>
</dbReference>
<dbReference type="PANTHER" id="PTHR13832:SF565">
    <property type="entry name" value="AT28366P-RELATED"/>
    <property type="match status" value="1"/>
</dbReference>
<dbReference type="OrthoDB" id="10264738at2759"/>
<dbReference type="OMA" id="DVTCHEI"/>
<keyword evidence="7 10" id="KW-0904">Protein phosphatase</keyword>
<evidence type="ECO:0000256" key="2">
    <source>
        <dbReference type="ARBA" id="ARBA00001946"/>
    </source>
</evidence>
<dbReference type="InterPro" id="IPR015655">
    <property type="entry name" value="PP2C"/>
</dbReference>
<dbReference type="RefSeq" id="XP_040629996.1">
    <property type="nucleotide sequence ID" value="XM_040775777.1"/>
</dbReference>
<protein>
    <recommendedName>
        <fullName evidence="4">protein-serine/threonine phosphatase</fullName>
        <ecNumber evidence="4">3.1.3.16</ecNumber>
    </recommendedName>
</protein>
<dbReference type="PROSITE" id="PS51746">
    <property type="entry name" value="PPM_2"/>
    <property type="match status" value="1"/>
</dbReference>
<gene>
    <name evidence="13" type="ORF">DACRYDRAFT_65278</name>
</gene>
<evidence type="ECO:0000256" key="1">
    <source>
        <dbReference type="ARBA" id="ARBA00001936"/>
    </source>
</evidence>
<evidence type="ECO:0000256" key="4">
    <source>
        <dbReference type="ARBA" id="ARBA00013081"/>
    </source>
</evidence>
<dbReference type="GeneID" id="63690839"/>
<dbReference type="EC" id="3.1.3.16" evidence="4"/>
<comment type="catalytic activity">
    <reaction evidence="9">
        <text>O-phospho-L-threonyl-[protein] + H2O = L-threonyl-[protein] + phosphate</text>
        <dbReference type="Rhea" id="RHEA:47004"/>
        <dbReference type="Rhea" id="RHEA-COMP:11060"/>
        <dbReference type="Rhea" id="RHEA-COMP:11605"/>
        <dbReference type="ChEBI" id="CHEBI:15377"/>
        <dbReference type="ChEBI" id="CHEBI:30013"/>
        <dbReference type="ChEBI" id="CHEBI:43474"/>
        <dbReference type="ChEBI" id="CHEBI:61977"/>
        <dbReference type="EC" id="3.1.3.16"/>
    </reaction>
    <physiologicalReaction direction="left-to-right" evidence="9">
        <dbReference type="Rhea" id="RHEA:47005"/>
    </physiologicalReaction>
</comment>
<comment type="similarity">
    <text evidence="3 10">Belongs to the PP2C family.</text>
</comment>
<keyword evidence="5" id="KW-0479">Metal-binding</keyword>
<dbReference type="Proteomes" id="UP000030653">
    <property type="component" value="Unassembled WGS sequence"/>
</dbReference>
<evidence type="ECO:0000259" key="12">
    <source>
        <dbReference type="PROSITE" id="PS51746"/>
    </source>
</evidence>
<dbReference type="CDD" id="cd00143">
    <property type="entry name" value="PP2Cc"/>
    <property type="match status" value="1"/>
</dbReference>
<evidence type="ECO:0000256" key="3">
    <source>
        <dbReference type="ARBA" id="ARBA00006702"/>
    </source>
</evidence>
<dbReference type="HOGENOM" id="CLU_013173_4_3_1"/>
<dbReference type="SMART" id="SM00332">
    <property type="entry name" value="PP2Cc"/>
    <property type="match status" value="1"/>
</dbReference>
<evidence type="ECO:0000313" key="13">
    <source>
        <dbReference type="EMBL" id="EJU03102.1"/>
    </source>
</evidence>
<dbReference type="AlphaFoldDB" id="M5GAU6"/>
<feature type="compositionally biased region" description="Basic and acidic residues" evidence="11">
    <location>
        <begin position="12"/>
        <end position="21"/>
    </location>
</feature>